<dbReference type="InterPro" id="IPR005365">
    <property type="entry name" value="Npr3"/>
</dbReference>
<feature type="region of interest" description="Disordered" evidence="2">
    <location>
        <begin position="160"/>
        <end position="196"/>
    </location>
</feature>
<dbReference type="GO" id="GO:1990130">
    <property type="term" value="C:GATOR1 complex"/>
    <property type="evidence" value="ECO:0007669"/>
    <property type="project" value="TreeGrafter"/>
</dbReference>
<comment type="function">
    <text evidence="1">Mediates inactivation of the TORC1 complex in response to amino acid starvation. Required for meiotic nuclear division.</text>
</comment>
<evidence type="ECO:0000313" key="4">
    <source>
        <dbReference type="Proteomes" id="UP000011761"/>
    </source>
</evidence>
<dbReference type="OMA" id="CNLAFRY"/>
<sequence>MSSPQPKVCGNGLIAVILITRSRPGPKLVFHYPAQPAVGQTVNNDADRSDSEDEDEPAPPSGWTPASAAVDTEGVPKGASSDGPLSSSDAVDRPLTDLLLGYSYETLEKLLSPGRWSDHIKFEICLDGITFVGHPVYASQDGAWSSYPSTDRRAELHGDSNIEHTELDDNDEGDGIHDPAVTITGPETPGRPKRDFSQVRDSFDSWAGQSRGTSVNSTSTTSGAPQEQISMFHVVFASRSSGDLDAMTFHQHVAQTLSRALQYCQEHNQYISIEARKLLNARAAAKRANLSASALWKQMVESSELAWALKECFEKLSVNEVASIRLDGMQMSVQIPEATPYVKTNEKLNERLALLLLEDKDVLLHQLADSDTSLLAYVLREHTPTKSLQKHAINLGLTAAEIMPLAQHLIEWRKARAIAPLHARNTYTVHPDAPLHKVAELTSLYSRKFPALPSLPQMLMVLSGKPIPYGHLIPSRDHRGPYMEILAFLHRHGFVGQLKTFGWLKLSTRLPSPPVADPNKRPMSAMSLLSPHLRPVDDDNVSVASVQTAVPANSTSAREYMVVLDPAHITAEENVLVQHLRATLQDGELRERLPLLLPYWNGEHAFEEIAACEGLKRARVGEWLERLEQQGHLLTFRAL</sequence>
<accession>M2NPX1</accession>
<dbReference type="GO" id="GO:1904262">
    <property type="term" value="P:negative regulation of TORC1 signaling"/>
    <property type="evidence" value="ECO:0007669"/>
    <property type="project" value="TreeGrafter"/>
</dbReference>
<keyword evidence="1" id="KW-0732">Signal</keyword>
<dbReference type="GO" id="GO:0038202">
    <property type="term" value="P:TORC1 signaling"/>
    <property type="evidence" value="ECO:0007669"/>
    <property type="project" value="TreeGrafter"/>
</dbReference>
<comment type="similarity">
    <text evidence="1">Belongs to the NPR3 family.</text>
</comment>
<dbReference type="AlphaFoldDB" id="M2NPX1"/>
<evidence type="ECO:0000256" key="2">
    <source>
        <dbReference type="SAM" id="MobiDB-lite"/>
    </source>
</evidence>
<dbReference type="EMBL" id="KB445550">
    <property type="protein sequence ID" value="EMD01026.1"/>
    <property type="molecule type" value="Genomic_DNA"/>
</dbReference>
<dbReference type="PANTHER" id="PTHR13153">
    <property type="entry name" value="CGTHBA PROTEIN -14 GENE PROTEIN"/>
    <property type="match status" value="1"/>
</dbReference>
<dbReference type="GO" id="GO:0051321">
    <property type="term" value="P:meiotic cell cycle"/>
    <property type="evidence" value="ECO:0007669"/>
    <property type="project" value="UniProtKB-UniRule"/>
</dbReference>
<dbReference type="OrthoDB" id="434783at2759"/>
<dbReference type="GO" id="GO:0034198">
    <property type="term" value="P:cellular response to amino acid starvation"/>
    <property type="evidence" value="ECO:0007669"/>
    <property type="project" value="TreeGrafter"/>
</dbReference>
<keyword evidence="4" id="KW-1185">Reference proteome</keyword>
<dbReference type="GO" id="GO:0010508">
    <property type="term" value="P:positive regulation of autophagy"/>
    <property type="evidence" value="ECO:0007669"/>
    <property type="project" value="TreeGrafter"/>
</dbReference>
<dbReference type="eggNOG" id="KOG3830">
    <property type="taxonomic scope" value="Eukaryota"/>
</dbReference>
<dbReference type="Proteomes" id="UP000011761">
    <property type="component" value="Unassembled WGS sequence"/>
</dbReference>
<proteinExistence type="inferred from homology"/>
<dbReference type="Pfam" id="PF03666">
    <property type="entry name" value="NPR3"/>
    <property type="match status" value="1"/>
</dbReference>
<comment type="subcellular location">
    <subcellularLocation>
        <location evidence="1">Vacuole membrane</location>
        <topology evidence="1">Peripheral membrane protein</topology>
    </subcellularLocation>
</comment>
<dbReference type="GO" id="GO:0005774">
    <property type="term" value="C:vacuolar membrane"/>
    <property type="evidence" value="ECO:0007669"/>
    <property type="project" value="UniProtKB-SubCell"/>
</dbReference>
<gene>
    <name evidence="3" type="ORF">BAUCODRAFT_29404</name>
</gene>
<protein>
    <recommendedName>
        <fullName evidence="1">Nitrogen permease regulator 3</fullName>
    </recommendedName>
    <alternativeName>
        <fullName evidence="1">Required for meiotic nuclear division protein 11</fullName>
    </alternativeName>
</protein>
<dbReference type="GeneID" id="19110924"/>
<keyword evidence="1" id="KW-0469">Meiosis</keyword>
<evidence type="ECO:0000256" key="1">
    <source>
        <dbReference type="RuleBase" id="RU368069"/>
    </source>
</evidence>
<name>M2NPX1_BAUPA</name>
<dbReference type="RefSeq" id="XP_007672210.1">
    <property type="nucleotide sequence ID" value="XM_007674020.1"/>
</dbReference>
<dbReference type="HOGENOM" id="CLU_432860_0_0_1"/>
<dbReference type="KEGG" id="bcom:BAUCODRAFT_29404"/>
<reference evidence="3 4" key="1">
    <citation type="journal article" date="2012" name="PLoS Pathog.">
        <title>Diverse lifestyles and strategies of plant pathogenesis encoded in the genomes of eighteen Dothideomycetes fungi.</title>
        <authorList>
            <person name="Ohm R.A."/>
            <person name="Feau N."/>
            <person name="Henrissat B."/>
            <person name="Schoch C.L."/>
            <person name="Horwitz B.A."/>
            <person name="Barry K.W."/>
            <person name="Condon B.J."/>
            <person name="Copeland A.C."/>
            <person name="Dhillon B."/>
            <person name="Glaser F."/>
            <person name="Hesse C.N."/>
            <person name="Kosti I."/>
            <person name="LaButti K."/>
            <person name="Lindquist E.A."/>
            <person name="Lucas S."/>
            <person name="Salamov A.A."/>
            <person name="Bradshaw R.E."/>
            <person name="Ciuffetti L."/>
            <person name="Hamelin R.C."/>
            <person name="Kema G.H.J."/>
            <person name="Lawrence C."/>
            <person name="Scott J.A."/>
            <person name="Spatafora J.W."/>
            <person name="Turgeon B.G."/>
            <person name="de Wit P.J.G.M."/>
            <person name="Zhong S."/>
            <person name="Goodwin S.B."/>
            <person name="Grigoriev I.V."/>
        </authorList>
    </citation>
    <scope>NUCLEOTIDE SEQUENCE [LARGE SCALE GENOMIC DNA]</scope>
    <source>
        <strain evidence="3 4">UAMH 10762</strain>
    </source>
</reference>
<dbReference type="PANTHER" id="PTHR13153:SF5">
    <property type="entry name" value="GATOR COMPLEX PROTEIN NPRL3"/>
    <property type="match status" value="1"/>
</dbReference>
<dbReference type="STRING" id="717646.M2NPX1"/>
<feature type="region of interest" description="Disordered" evidence="2">
    <location>
        <begin position="34"/>
        <end position="91"/>
    </location>
</feature>
<evidence type="ECO:0000313" key="3">
    <source>
        <dbReference type="EMBL" id="EMD01026.1"/>
    </source>
</evidence>
<organism evidence="3 4">
    <name type="scientific">Baudoinia panamericana (strain UAMH 10762)</name>
    <name type="common">Angels' share fungus</name>
    <name type="synonym">Baudoinia compniacensis (strain UAMH 10762)</name>
    <dbReference type="NCBI Taxonomy" id="717646"/>
    <lineage>
        <taxon>Eukaryota</taxon>
        <taxon>Fungi</taxon>
        <taxon>Dikarya</taxon>
        <taxon>Ascomycota</taxon>
        <taxon>Pezizomycotina</taxon>
        <taxon>Dothideomycetes</taxon>
        <taxon>Dothideomycetidae</taxon>
        <taxon>Mycosphaerellales</taxon>
        <taxon>Teratosphaeriaceae</taxon>
        <taxon>Baudoinia</taxon>
    </lineage>
</organism>